<keyword evidence="3" id="KW-1185">Reference proteome</keyword>
<accession>A0AAV9P9E1</accession>
<reference evidence="2 3" key="1">
    <citation type="submission" date="2023-08" db="EMBL/GenBank/DDBJ databases">
        <title>Black Yeasts Isolated from many extreme environments.</title>
        <authorList>
            <person name="Coleine C."/>
            <person name="Stajich J.E."/>
            <person name="Selbmann L."/>
        </authorList>
    </citation>
    <scope>NUCLEOTIDE SEQUENCE [LARGE SCALE GENOMIC DNA]</scope>
    <source>
        <strain evidence="2 3">CCFEE 5935</strain>
    </source>
</reference>
<protein>
    <recommendedName>
        <fullName evidence="1">2EXR domain-containing protein</fullName>
    </recommendedName>
</protein>
<dbReference type="Proteomes" id="UP001337655">
    <property type="component" value="Unassembled WGS sequence"/>
</dbReference>
<evidence type="ECO:0000259" key="1">
    <source>
        <dbReference type="Pfam" id="PF20150"/>
    </source>
</evidence>
<dbReference type="PANTHER" id="PTHR35910:SF1">
    <property type="entry name" value="2EXR DOMAIN-CONTAINING PROTEIN"/>
    <property type="match status" value="1"/>
</dbReference>
<dbReference type="AlphaFoldDB" id="A0AAV9P9E1"/>
<proteinExistence type="predicted"/>
<dbReference type="GeneID" id="89928193"/>
<dbReference type="InterPro" id="IPR045518">
    <property type="entry name" value="2EXR"/>
</dbReference>
<dbReference type="EMBL" id="JAVRRT010000010">
    <property type="protein sequence ID" value="KAK5168285.1"/>
    <property type="molecule type" value="Genomic_DNA"/>
</dbReference>
<evidence type="ECO:0000313" key="2">
    <source>
        <dbReference type="EMBL" id="KAK5168285.1"/>
    </source>
</evidence>
<dbReference type="Pfam" id="PF20150">
    <property type="entry name" value="2EXR"/>
    <property type="match status" value="1"/>
</dbReference>
<feature type="domain" description="2EXR" evidence="1">
    <location>
        <begin position="8"/>
        <end position="87"/>
    </location>
</feature>
<sequence>MSTQTSEFRLFPKLPAELREEIWCLCLPHRVREVNQAVPYIIFYDRDNPNNIDIGPWPCELWETTFENRRPPVVSCVCWESRSVAFKSGGMLPSNFTRDWPVEAQWHHTMEIIDGWRDRARDTVHSSWESTCDVDWPPIYDHALPFLAWNASDGSVGGSMRIEGIDPNFDMVDPFDEQSTDDEFDPSWIIPVSQRKLSDGDRRDFEALKKLPKWLVVMRIIVVHSDFKSAVMTGLVGLLGDARIQVVDVSEEDKVEAYMQLAESCEHKADIAIAQKFHRESADFSEHLVKRSIARRFNPEAFPVEADMRPAVMFRLCTRMCNHVGRESV</sequence>
<comment type="caution">
    <text evidence="2">The sequence shown here is derived from an EMBL/GenBank/DDBJ whole genome shotgun (WGS) entry which is preliminary data.</text>
</comment>
<organism evidence="2 3">
    <name type="scientific">Saxophila tyrrhenica</name>
    <dbReference type="NCBI Taxonomy" id="1690608"/>
    <lineage>
        <taxon>Eukaryota</taxon>
        <taxon>Fungi</taxon>
        <taxon>Dikarya</taxon>
        <taxon>Ascomycota</taxon>
        <taxon>Pezizomycotina</taxon>
        <taxon>Dothideomycetes</taxon>
        <taxon>Dothideomycetidae</taxon>
        <taxon>Mycosphaerellales</taxon>
        <taxon>Extremaceae</taxon>
        <taxon>Saxophila</taxon>
    </lineage>
</organism>
<dbReference type="RefSeq" id="XP_064657895.1">
    <property type="nucleotide sequence ID" value="XM_064804094.1"/>
</dbReference>
<name>A0AAV9P9E1_9PEZI</name>
<dbReference type="PANTHER" id="PTHR35910">
    <property type="entry name" value="2EXR DOMAIN-CONTAINING PROTEIN"/>
    <property type="match status" value="1"/>
</dbReference>
<evidence type="ECO:0000313" key="3">
    <source>
        <dbReference type="Proteomes" id="UP001337655"/>
    </source>
</evidence>
<gene>
    <name evidence="2" type="ORF">LTR77_006854</name>
</gene>